<name>A0A9D1N4D4_9FIRM</name>
<dbReference type="PROSITE" id="PS50109">
    <property type="entry name" value="HIS_KIN"/>
    <property type="match status" value="1"/>
</dbReference>
<comment type="catalytic activity">
    <reaction evidence="1">
        <text>ATP + protein L-histidine = ADP + protein N-phospho-L-histidine.</text>
        <dbReference type="EC" id="2.7.13.3"/>
    </reaction>
</comment>
<dbReference type="GO" id="GO:0004673">
    <property type="term" value="F:protein histidine kinase activity"/>
    <property type="evidence" value="ECO:0007669"/>
    <property type="project" value="UniProtKB-EC"/>
</dbReference>
<protein>
    <recommendedName>
        <fullName evidence="2">histidine kinase</fullName>
        <ecNumber evidence="2">2.7.13.3</ecNumber>
    </recommendedName>
</protein>
<dbReference type="PRINTS" id="PR00344">
    <property type="entry name" value="BCTRLSENSOR"/>
</dbReference>
<keyword evidence="6" id="KW-0547">Nucleotide-binding</keyword>
<keyword evidence="4" id="KW-0902">Two-component regulatory system</keyword>
<evidence type="ECO:0000313" key="7">
    <source>
        <dbReference type="Proteomes" id="UP000824128"/>
    </source>
</evidence>
<organism evidence="6 7">
    <name type="scientific">Candidatus Aphodomorpha intestinavium</name>
    <dbReference type="NCBI Taxonomy" id="2840672"/>
    <lineage>
        <taxon>Bacteria</taxon>
        <taxon>Bacillati</taxon>
        <taxon>Bacillota</taxon>
        <taxon>Clostridia</taxon>
        <taxon>Eubacteriales</taxon>
        <taxon>Candidatus Aphodomorpha</taxon>
    </lineage>
</organism>
<comment type="caution">
    <text evidence="6">The sequence shown here is derived from an EMBL/GenBank/DDBJ whole genome shotgun (WGS) entry which is preliminary data.</text>
</comment>
<keyword evidence="3" id="KW-0418">Kinase</keyword>
<evidence type="ECO:0000256" key="3">
    <source>
        <dbReference type="ARBA" id="ARBA00022777"/>
    </source>
</evidence>
<dbReference type="GO" id="GO:0000160">
    <property type="term" value="P:phosphorelay signal transduction system"/>
    <property type="evidence" value="ECO:0007669"/>
    <property type="project" value="UniProtKB-KW"/>
</dbReference>
<keyword evidence="3" id="KW-0808">Transferase</keyword>
<proteinExistence type="predicted"/>
<evidence type="ECO:0000256" key="1">
    <source>
        <dbReference type="ARBA" id="ARBA00000085"/>
    </source>
</evidence>
<reference evidence="6" key="1">
    <citation type="submission" date="2020-10" db="EMBL/GenBank/DDBJ databases">
        <authorList>
            <person name="Gilroy R."/>
        </authorList>
    </citation>
    <scope>NUCLEOTIDE SEQUENCE</scope>
    <source>
        <strain evidence="6">ChiGjej2B2-16831</strain>
    </source>
</reference>
<feature type="domain" description="Histidine kinase" evidence="5">
    <location>
        <begin position="1"/>
        <end position="119"/>
    </location>
</feature>
<dbReference type="EC" id="2.7.13.3" evidence="2"/>
<keyword evidence="6" id="KW-0067">ATP-binding</keyword>
<dbReference type="InterPro" id="IPR005467">
    <property type="entry name" value="His_kinase_dom"/>
</dbReference>
<dbReference type="InterPro" id="IPR036890">
    <property type="entry name" value="HATPase_C_sf"/>
</dbReference>
<dbReference type="GO" id="GO:0005524">
    <property type="term" value="F:ATP binding"/>
    <property type="evidence" value="ECO:0007669"/>
    <property type="project" value="UniProtKB-KW"/>
</dbReference>
<evidence type="ECO:0000259" key="5">
    <source>
        <dbReference type="PROSITE" id="PS50109"/>
    </source>
</evidence>
<dbReference type="EMBL" id="DVNZ01000146">
    <property type="protein sequence ID" value="HIU94443.1"/>
    <property type="molecule type" value="Genomic_DNA"/>
</dbReference>
<dbReference type="Gene3D" id="3.30.565.10">
    <property type="entry name" value="Histidine kinase-like ATPase, C-terminal domain"/>
    <property type="match status" value="1"/>
</dbReference>
<reference evidence="6" key="2">
    <citation type="journal article" date="2021" name="PeerJ">
        <title>Extensive microbial diversity within the chicken gut microbiome revealed by metagenomics and culture.</title>
        <authorList>
            <person name="Gilroy R."/>
            <person name="Ravi A."/>
            <person name="Getino M."/>
            <person name="Pursley I."/>
            <person name="Horton D.L."/>
            <person name="Alikhan N.F."/>
            <person name="Baker D."/>
            <person name="Gharbi K."/>
            <person name="Hall N."/>
            <person name="Watson M."/>
            <person name="Adriaenssens E.M."/>
            <person name="Foster-Nyarko E."/>
            <person name="Jarju S."/>
            <person name="Secka A."/>
            <person name="Antonio M."/>
            <person name="Oren A."/>
            <person name="Chaudhuri R.R."/>
            <person name="La Ragione R."/>
            <person name="Hildebrand F."/>
            <person name="Pallen M.J."/>
        </authorList>
    </citation>
    <scope>NUCLEOTIDE SEQUENCE</scope>
    <source>
        <strain evidence="6">ChiGjej2B2-16831</strain>
    </source>
</reference>
<evidence type="ECO:0000313" key="6">
    <source>
        <dbReference type="EMBL" id="HIU94443.1"/>
    </source>
</evidence>
<dbReference type="Pfam" id="PF02518">
    <property type="entry name" value="HATPase_c"/>
    <property type="match status" value="1"/>
</dbReference>
<dbReference type="InterPro" id="IPR003594">
    <property type="entry name" value="HATPase_dom"/>
</dbReference>
<dbReference type="SMART" id="SM00387">
    <property type="entry name" value="HATPase_c"/>
    <property type="match status" value="1"/>
</dbReference>
<dbReference type="AlphaFoldDB" id="A0A9D1N4D4"/>
<evidence type="ECO:0000256" key="4">
    <source>
        <dbReference type="ARBA" id="ARBA00023012"/>
    </source>
</evidence>
<evidence type="ECO:0000256" key="2">
    <source>
        <dbReference type="ARBA" id="ARBA00012438"/>
    </source>
</evidence>
<dbReference type="Proteomes" id="UP000824128">
    <property type="component" value="Unassembled WGS sequence"/>
</dbReference>
<accession>A0A9D1N4D4</accession>
<dbReference type="InterPro" id="IPR004358">
    <property type="entry name" value="Sig_transdc_His_kin-like_C"/>
</dbReference>
<gene>
    <name evidence="6" type="ORF">IAD24_04715</name>
</gene>
<sequence length="205" mass="21243">MKELSLNILDIAQNSLRAGAAHVEIALADRADGLRALTVTDDGSGMDAALLSRVTDPFSTTRTTRPVGLGLPLLKLAAEQTGGTLTVESRTAADARPGEAFAAGSAHGTRVTATFDPRHIDCVPLGDVAATVVTLLQGDPGVSFRFSFALCGMAEPFTLDTEQMRAALGGEVPLNAPEVLVWAGECVREALQGAFDAGQEQAGEP</sequence>
<dbReference type="SUPFAM" id="SSF55874">
    <property type="entry name" value="ATPase domain of HSP90 chaperone/DNA topoisomerase II/histidine kinase"/>
    <property type="match status" value="1"/>
</dbReference>